<feature type="region of interest" description="Disordered" evidence="1">
    <location>
        <begin position="227"/>
        <end position="248"/>
    </location>
</feature>
<evidence type="ECO:0008006" key="4">
    <source>
        <dbReference type="Google" id="ProtNLM"/>
    </source>
</evidence>
<dbReference type="OrthoDB" id="5984490at2"/>
<evidence type="ECO:0000313" key="2">
    <source>
        <dbReference type="EMBL" id="KWS05386.1"/>
    </source>
</evidence>
<keyword evidence="3" id="KW-1185">Reference proteome</keyword>
<evidence type="ECO:0000313" key="3">
    <source>
        <dbReference type="Proteomes" id="UP000023435"/>
    </source>
</evidence>
<proteinExistence type="predicted"/>
<reference evidence="2 3" key="1">
    <citation type="journal article" date="2014" name="Genome Announc.">
        <title>Draft Genome Sequence of Lysobacter capsici AZ78, a Bacterium Antagonistic to Plant-Pathogenic Oomycetes.</title>
        <authorList>
            <person name="Puopolo G."/>
            <person name="Sonego P."/>
            <person name="Engelen K."/>
            <person name="Pertot I."/>
        </authorList>
    </citation>
    <scope>NUCLEOTIDE SEQUENCE [LARGE SCALE GENOMIC DNA]</scope>
    <source>
        <strain evidence="2 3">AZ78</strain>
    </source>
</reference>
<protein>
    <recommendedName>
        <fullName evidence="4">DUF2306 domain-containing protein</fullName>
    </recommendedName>
</protein>
<comment type="caution">
    <text evidence="2">The sequence shown here is derived from an EMBL/GenBank/DDBJ whole genome shotgun (WGS) entry which is preliminary data.</text>
</comment>
<organism evidence="2 3">
    <name type="scientific">Lysobacter capsici AZ78</name>
    <dbReference type="NCBI Taxonomy" id="1444315"/>
    <lineage>
        <taxon>Bacteria</taxon>
        <taxon>Pseudomonadati</taxon>
        <taxon>Pseudomonadota</taxon>
        <taxon>Gammaproteobacteria</taxon>
        <taxon>Lysobacterales</taxon>
        <taxon>Lysobacteraceae</taxon>
        <taxon>Lysobacter</taxon>
    </lineage>
</organism>
<dbReference type="Proteomes" id="UP000023435">
    <property type="component" value="Unassembled WGS sequence"/>
</dbReference>
<dbReference type="EMBL" id="JAJA02000001">
    <property type="protein sequence ID" value="KWS05386.1"/>
    <property type="molecule type" value="Genomic_DNA"/>
</dbReference>
<dbReference type="RefSeq" id="WP_036103404.1">
    <property type="nucleotide sequence ID" value="NZ_JAJA02000001.1"/>
</dbReference>
<name>A0A108UA72_9GAMM</name>
<accession>A0A108UA72</accession>
<dbReference type="AlphaFoldDB" id="A0A108UA72"/>
<gene>
    <name evidence="2" type="ORF">AZ78_2937</name>
</gene>
<evidence type="ECO:0000256" key="1">
    <source>
        <dbReference type="SAM" id="MobiDB-lite"/>
    </source>
</evidence>
<sequence length="248" mass="26587">MESAYAIVKYLHIAIGAAALIGFWTAGLARKGGTLHRRAGQVFLLAMTGIVITAVPMALYTLHRGHPNTAAFLGYLTVITATGTWASWRAIVDKRDVRRYTGAVFTALAVLSIASGAAMLALGTSIRAPLLIGFSVVGLYTGSDMLRKRRRREQLAARPRWWLVEHYTAMIGNGIAVHIAFLGIGLPRLLPMVDGAALHYLAWFGPLVTAIGAKLWADRRWGPAAITKPAPDNTAPRPAALGAKTEPA</sequence>